<dbReference type="PANTHER" id="PTHR30546:SF23">
    <property type="entry name" value="FLAVOPROTEIN-LIKE PROTEIN YCP4-RELATED"/>
    <property type="match status" value="1"/>
</dbReference>
<gene>
    <name evidence="2" type="ORF">SAMN02745207_03046</name>
</gene>
<protein>
    <submittedName>
        <fullName evidence="2">NAD(P)H dehydrogenase (Quinone)</fullName>
    </submittedName>
</protein>
<sequence>MKISIIYHSESGNTKKVAKLISEGAKKVEGIETKCMSIDDVDKIFLEQSKIVFFGTPTYAGTYSWQMKKWLDTCKLNFAGKVGCVFATENFVGGGADNAELALISELIVKGMFIHSVGASAGLPYTHFGAVCIKDGTEQQKERVLIFAERVVRNVEKFISA</sequence>
<dbReference type="AlphaFoldDB" id="A0A1M5WRH8"/>
<accession>A0A1M5WRH8</accession>
<dbReference type="SUPFAM" id="SSF52218">
    <property type="entry name" value="Flavoproteins"/>
    <property type="match status" value="1"/>
</dbReference>
<dbReference type="GO" id="GO:0016020">
    <property type="term" value="C:membrane"/>
    <property type="evidence" value="ECO:0007669"/>
    <property type="project" value="TreeGrafter"/>
</dbReference>
<dbReference type="Proteomes" id="UP000184447">
    <property type="component" value="Unassembled WGS sequence"/>
</dbReference>
<dbReference type="InterPro" id="IPR001226">
    <property type="entry name" value="Flavodoxin_CS"/>
</dbReference>
<dbReference type="GO" id="GO:0009055">
    <property type="term" value="F:electron transfer activity"/>
    <property type="evidence" value="ECO:0007669"/>
    <property type="project" value="InterPro"/>
</dbReference>
<evidence type="ECO:0000313" key="2">
    <source>
        <dbReference type="EMBL" id="SHH89623.1"/>
    </source>
</evidence>
<dbReference type="InterPro" id="IPR029039">
    <property type="entry name" value="Flavoprotein-like_sf"/>
</dbReference>
<dbReference type="PROSITE" id="PS00201">
    <property type="entry name" value="FLAVODOXIN"/>
    <property type="match status" value="1"/>
</dbReference>
<feature type="domain" description="Flavodoxin-like" evidence="1">
    <location>
        <begin position="3"/>
        <end position="152"/>
    </location>
</feature>
<dbReference type="EMBL" id="FQXM01000019">
    <property type="protein sequence ID" value="SHH89623.1"/>
    <property type="molecule type" value="Genomic_DNA"/>
</dbReference>
<dbReference type="Gene3D" id="3.40.50.360">
    <property type="match status" value="1"/>
</dbReference>
<reference evidence="2 3" key="1">
    <citation type="submission" date="2016-11" db="EMBL/GenBank/DDBJ databases">
        <authorList>
            <person name="Jaros S."/>
            <person name="Januszkiewicz K."/>
            <person name="Wedrychowicz H."/>
        </authorList>
    </citation>
    <scope>NUCLEOTIDE SEQUENCE [LARGE SCALE GENOMIC DNA]</scope>
    <source>
        <strain evidence="2 3">DSM 8605</strain>
    </source>
</reference>
<evidence type="ECO:0000313" key="3">
    <source>
        <dbReference type="Proteomes" id="UP000184447"/>
    </source>
</evidence>
<organism evidence="2 3">
    <name type="scientific">Clostridium grantii DSM 8605</name>
    <dbReference type="NCBI Taxonomy" id="1121316"/>
    <lineage>
        <taxon>Bacteria</taxon>
        <taxon>Bacillati</taxon>
        <taxon>Bacillota</taxon>
        <taxon>Clostridia</taxon>
        <taxon>Eubacteriales</taxon>
        <taxon>Clostridiaceae</taxon>
        <taxon>Clostridium</taxon>
    </lineage>
</organism>
<proteinExistence type="predicted"/>
<keyword evidence="3" id="KW-1185">Reference proteome</keyword>
<dbReference type="GO" id="GO:0010181">
    <property type="term" value="F:FMN binding"/>
    <property type="evidence" value="ECO:0007669"/>
    <property type="project" value="InterPro"/>
</dbReference>
<dbReference type="Pfam" id="PF00258">
    <property type="entry name" value="Flavodoxin_1"/>
    <property type="match status" value="1"/>
</dbReference>
<dbReference type="InterPro" id="IPR008254">
    <property type="entry name" value="Flavodoxin/NO_synth"/>
</dbReference>
<dbReference type="OrthoDB" id="9801479at2"/>
<dbReference type="GO" id="GO:0003955">
    <property type="term" value="F:NAD(P)H dehydrogenase (quinone) activity"/>
    <property type="evidence" value="ECO:0007669"/>
    <property type="project" value="TreeGrafter"/>
</dbReference>
<evidence type="ECO:0000259" key="1">
    <source>
        <dbReference type="PROSITE" id="PS50902"/>
    </source>
</evidence>
<dbReference type="STRING" id="1121316.SAMN02745207_03046"/>
<dbReference type="RefSeq" id="WP_073339328.1">
    <property type="nucleotide sequence ID" value="NZ_FQXM01000019.1"/>
</dbReference>
<name>A0A1M5WRH8_9CLOT</name>
<dbReference type="PANTHER" id="PTHR30546">
    <property type="entry name" value="FLAVODOXIN-RELATED PROTEIN WRBA-RELATED"/>
    <property type="match status" value="1"/>
</dbReference>
<dbReference type="PROSITE" id="PS50902">
    <property type="entry name" value="FLAVODOXIN_LIKE"/>
    <property type="match status" value="1"/>
</dbReference>